<keyword evidence="5" id="KW-0067">ATP-binding</keyword>
<dbReference type="GO" id="GO:0016301">
    <property type="term" value="F:kinase activity"/>
    <property type="evidence" value="ECO:0007669"/>
    <property type="project" value="UniProtKB-KW"/>
</dbReference>
<feature type="domain" description="PAC" evidence="9">
    <location>
        <begin position="392"/>
        <end position="442"/>
    </location>
</feature>
<dbReference type="PANTHER" id="PTHR43065">
    <property type="entry name" value="SENSOR HISTIDINE KINASE"/>
    <property type="match status" value="1"/>
</dbReference>
<dbReference type="SMART" id="SM00091">
    <property type="entry name" value="PAS"/>
    <property type="match status" value="2"/>
</dbReference>
<evidence type="ECO:0000313" key="12">
    <source>
        <dbReference type="Proteomes" id="UP000030512"/>
    </source>
</evidence>
<evidence type="ECO:0000313" key="11">
    <source>
        <dbReference type="EMBL" id="AMK76640.1"/>
    </source>
</evidence>
<dbReference type="NCBIfam" id="TIGR00229">
    <property type="entry name" value="sensory_box"/>
    <property type="match status" value="2"/>
</dbReference>
<evidence type="ECO:0000259" key="8">
    <source>
        <dbReference type="PROSITE" id="PS50112"/>
    </source>
</evidence>
<dbReference type="Gene3D" id="3.30.450.20">
    <property type="entry name" value="PAS domain"/>
    <property type="match status" value="2"/>
</dbReference>
<dbReference type="InterPro" id="IPR035965">
    <property type="entry name" value="PAS-like_dom_sf"/>
</dbReference>
<dbReference type="InterPro" id="IPR003594">
    <property type="entry name" value="HATPase_dom"/>
</dbReference>
<dbReference type="AlphaFoldDB" id="A0A140E3A9"/>
<dbReference type="KEGG" id="mdn:JT25_000015"/>
<dbReference type="InterPro" id="IPR003018">
    <property type="entry name" value="GAF"/>
</dbReference>
<keyword evidence="4 10" id="KW-0418">Kinase</keyword>
<dbReference type="Gene3D" id="3.30.565.10">
    <property type="entry name" value="Histidine kinase-like ATPase, C-terminal domain"/>
    <property type="match status" value="1"/>
</dbReference>
<proteinExistence type="predicted"/>
<evidence type="ECO:0000256" key="3">
    <source>
        <dbReference type="ARBA" id="ARBA00022741"/>
    </source>
</evidence>
<dbReference type="PROSITE" id="PS50113">
    <property type="entry name" value="PAC"/>
    <property type="match status" value="2"/>
</dbReference>
<dbReference type="SMART" id="SM00387">
    <property type="entry name" value="HATPase_c"/>
    <property type="match status" value="1"/>
</dbReference>
<dbReference type="GO" id="GO:0000160">
    <property type="term" value="P:phosphorelay signal transduction system"/>
    <property type="evidence" value="ECO:0007669"/>
    <property type="project" value="UniProtKB-KW"/>
</dbReference>
<dbReference type="GO" id="GO:0006355">
    <property type="term" value="P:regulation of DNA-templated transcription"/>
    <property type="evidence" value="ECO:0007669"/>
    <property type="project" value="InterPro"/>
</dbReference>
<gene>
    <name evidence="10" type="ORF">JT25_000015</name>
    <name evidence="11" type="ORF">JT25_009085</name>
</gene>
<protein>
    <submittedName>
        <fullName evidence="10">Histidine kinase</fullName>
    </submittedName>
</protein>
<dbReference type="SUPFAM" id="SSF55781">
    <property type="entry name" value="GAF domain-like"/>
    <property type="match status" value="1"/>
</dbReference>
<dbReference type="CDD" id="cd00130">
    <property type="entry name" value="PAS"/>
    <property type="match status" value="2"/>
</dbReference>
<dbReference type="PROSITE" id="PS50112">
    <property type="entry name" value="PAS"/>
    <property type="match status" value="2"/>
</dbReference>
<dbReference type="Pfam" id="PF01590">
    <property type="entry name" value="GAF"/>
    <property type="match status" value="1"/>
</dbReference>
<dbReference type="PANTHER" id="PTHR43065:SF23">
    <property type="entry name" value="SENSOR HISTIDINE KINASE PDTAS"/>
    <property type="match status" value="1"/>
</dbReference>
<evidence type="ECO:0000256" key="5">
    <source>
        <dbReference type="ARBA" id="ARBA00022840"/>
    </source>
</evidence>
<dbReference type="InterPro" id="IPR013767">
    <property type="entry name" value="PAS_fold"/>
</dbReference>
<dbReference type="InterPro" id="IPR000700">
    <property type="entry name" value="PAS-assoc_C"/>
</dbReference>
<dbReference type="Proteomes" id="UP000030512">
    <property type="component" value="Chromosome"/>
</dbReference>
<feature type="domain" description="PAS" evidence="8">
    <location>
        <begin position="436"/>
        <end position="489"/>
    </location>
</feature>
<dbReference type="InterPro" id="IPR001610">
    <property type="entry name" value="PAC"/>
</dbReference>
<evidence type="ECO:0000256" key="4">
    <source>
        <dbReference type="ARBA" id="ARBA00022777"/>
    </source>
</evidence>
<dbReference type="InterPro" id="IPR005467">
    <property type="entry name" value="His_kinase_dom"/>
</dbReference>
<dbReference type="Pfam" id="PF02518">
    <property type="entry name" value="HATPase_c"/>
    <property type="match status" value="1"/>
</dbReference>
<keyword evidence="6" id="KW-0902">Two-component regulatory system</keyword>
<keyword evidence="12" id="KW-1185">Reference proteome</keyword>
<dbReference type="OrthoDB" id="9808408at2"/>
<name>A0A140E3A9_9GAMM</name>
<keyword evidence="2" id="KW-0808">Transferase</keyword>
<feature type="domain" description="Histidine kinase" evidence="7">
    <location>
        <begin position="574"/>
        <end position="767"/>
    </location>
</feature>
<dbReference type="SMART" id="SM00086">
    <property type="entry name" value="PAC"/>
    <property type="match status" value="3"/>
</dbReference>
<reference evidence="10 12" key="1">
    <citation type="journal article" date="2015" name="Environ. Microbiol.">
        <title>Methane oxidation coupled to nitrate reduction under hypoxia by the Gammaproteobacterium Methylomonas denitrificans, sp. nov. type strain FJG1.</title>
        <authorList>
            <person name="Kits K.D."/>
            <person name="Klotz M.G."/>
            <person name="Stein L.Y."/>
        </authorList>
    </citation>
    <scope>NUCLEOTIDE SEQUENCE [LARGE SCALE GENOMIC DNA]</scope>
    <source>
        <strain evidence="10 12">FJG1</strain>
    </source>
</reference>
<dbReference type="RefSeq" id="WP_062327169.1">
    <property type="nucleotide sequence ID" value="NZ_CP014476.1"/>
</dbReference>
<dbReference type="STRING" id="1538553.JT25_000015"/>
<dbReference type="SMART" id="SM00065">
    <property type="entry name" value="GAF"/>
    <property type="match status" value="1"/>
</dbReference>
<reference evidence="10" key="2">
    <citation type="submission" date="2016-02" db="EMBL/GenBank/DDBJ databases">
        <authorList>
            <person name="Wen L."/>
            <person name="He K."/>
            <person name="Yang H."/>
        </authorList>
    </citation>
    <scope>NUCLEOTIDE SEQUENCE</scope>
    <source>
        <strain evidence="10">FJG1</strain>
    </source>
</reference>
<evidence type="ECO:0000256" key="1">
    <source>
        <dbReference type="ARBA" id="ARBA00022553"/>
    </source>
</evidence>
<dbReference type="InterPro" id="IPR000014">
    <property type="entry name" value="PAS"/>
</dbReference>
<evidence type="ECO:0000259" key="7">
    <source>
        <dbReference type="PROSITE" id="PS50109"/>
    </source>
</evidence>
<evidence type="ECO:0000256" key="2">
    <source>
        <dbReference type="ARBA" id="ARBA00022679"/>
    </source>
</evidence>
<keyword evidence="1" id="KW-0597">Phosphoprotein</keyword>
<feature type="domain" description="PAS" evidence="8">
    <location>
        <begin position="315"/>
        <end position="368"/>
    </location>
</feature>
<dbReference type="EMBL" id="CP014476">
    <property type="protein sequence ID" value="AMK76640.1"/>
    <property type="molecule type" value="Genomic_DNA"/>
</dbReference>
<dbReference type="Pfam" id="PF13426">
    <property type="entry name" value="PAS_9"/>
    <property type="match status" value="1"/>
</dbReference>
<dbReference type="InterPro" id="IPR011495">
    <property type="entry name" value="Sig_transdc_His_kin_sub2_dim/P"/>
</dbReference>
<dbReference type="EMBL" id="CP014476">
    <property type="protein sequence ID" value="AMK74883.1"/>
    <property type="molecule type" value="Genomic_DNA"/>
</dbReference>
<dbReference type="InterPro" id="IPR036890">
    <property type="entry name" value="HATPase_C_sf"/>
</dbReference>
<evidence type="ECO:0000259" key="9">
    <source>
        <dbReference type="PROSITE" id="PS50113"/>
    </source>
</evidence>
<dbReference type="SUPFAM" id="SSF55785">
    <property type="entry name" value="PYP-like sensor domain (PAS domain)"/>
    <property type="match status" value="2"/>
</dbReference>
<dbReference type="SUPFAM" id="SSF55874">
    <property type="entry name" value="ATPase domain of HSP90 chaperone/DNA topoisomerase II/histidine kinase"/>
    <property type="match status" value="1"/>
</dbReference>
<feature type="domain" description="PAC" evidence="9">
    <location>
        <begin position="513"/>
        <end position="563"/>
    </location>
</feature>
<dbReference type="KEGG" id="mdn:JT25_009085"/>
<evidence type="ECO:0000313" key="10">
    <source>
        <dbReference type="EMBL" id="AMK74883.1"/>
    </source>
</evidence>
<keyword evidence="3" id="KW-0547">Nucleotide-binding</keyword>
<evidence type="ECO:0000256" key="6">
    <source>
        <dbReference type="ARBA" id="ARBA00023012"/>
    </source>
</evidence>
<organism evidence="10 12">
    <name type="scientific">Methylomonas denitrificans</name>
    <dbReference type="NCBI Taxonomy" id="1538553"/>
    <lineage>
        <taxon>Bacteria</taxon>
        <taxon>Pseudomonadati</taxon>
        <taxon>Pseudomonadota</taxon>
        <taxon>Gammaproteobacteria</taxon>
        <taxon>Methylococcales</taxon>
        <taxon>Methylococcaceae</taxon>
        <taxon>Methylomonas</taxon>
    </lineage>
</organism>
<accession>A0A140E3A9</accession>
<sequence>MLESKAETLRIQKLHEYCILDTPPESNFDDIVRLAALMCDTPFALITLVDSDREWFKAKKGIAASEQPRACGFGTQTLLHLDVLVVPHVEHDSRFAANPLVVSEPNIRFYAGSPILVPTGEALGALCVFDVVQRELSVNQLEGLKILARQVGTALERRHEEKCQSDILEKPTAQPLPADLGWQDTARNSEHFNGSILDTLSKQYCVLDEAANILKVSRPWLDFDRAYARDKASLQPGDNYLALLEAGLTNDRGGKAFAEGISSVLNGTLSDFSLEYPYYTGSGQLWFTGKVILFPDQNSARVIVIHDNISEHKQLEDRLRQAVESAPNAIVMVNESGTIVMVNAQTEASFGYARTELIGQMVEMLVPERFRGGHIGFRRAYLADPVSRPMGAGRDLFGLRKDGTEFPVEIGLGLIESHEETLVLSSIVDITERKRLEQRFRQAVESAPNAIVMVNESGTIVMVNAQTEASFGYARTELIGQMVEMLVPERFRGGHIGFRRAYLADPVSRPMGAGRDLYGLRKDGAEFPVEIGLGLIDDDNGVIVLSSIVDITERQSAHNKLKQALNEKEILLKEVYHRVKNNLQVVSSLINLQAGGVTRPETANLLKQSADRIKAMALLHEKLYQSKDLTRIDFNEYIRSLADHLLFGYGAYSDKLKLNMKIDNVFLDVDTAIPCGLIINELLSNAIKYAFPGDRRGEIGIAFTQEQGEYILIMSDNGIGLPCEMDFKKSSSLGLQLVDTLTNQLMGEMSLDRTNGSTFTLCFTKTC</sequence>
<dbReference type="GO" id="GO:0005524">
    <property type="term" value="F:ATP binding"/>
    <property type="evidence" value="ECO:0007669"/>
    <property type="project" value="UniProtKB-KW"/>
</dbReference>
<dbReference type="Pfam" id="PF07568">
    <property type="entry name" value="HisKA_2"/>
    <property type="match status" value="1"/>
</dbReference>
<dbReference type="PROSITE" id="PS50109">
    <property type="entry name" value="HIS_KIN"/>
    <property type="match status" value="1"/>
</dbReference>
<dbReference type="InterPro" id="IPR029016">
    <property type="entry name" value="GAF-like_dom_sf"/>
</dbReference>
<dbReference type="Gene3D" id="3.30.450.40">
    <property type="match status" value="1"/>
</dbReference>
<dbReference type="Pfam" id="PF00989">
    <property type="entry name" value="PAS"/>
    <property type="match status" value="1"/>
</dbReference>